<evidence type="ECO:0000256" key="1">
    <source>
        <dbReference type="SAM" id="MobiDB-lite"/>
    </source>
</evidence>
<evidence type="ECO:0008006" key="4">
    <source>
        <dbReference type="Google" id="ProtNLM"/>
    </source>
</evidence>
<feature type="region of interest" description="Disordered" evidence="1">
    <location>
        <begin position="318"/>
        <end position="373"/>
    </location>
</feature>
<comment type="caution">
    <text evidence="2">The sequence shown here is derived from an EMBL/GenBank/DDBJ whole genome shotgun (WGS) entry which is preliminary data.</text>
</comment>
<dbReference type="OrthoDB" id="7210788at2"/>
<accession>A0A510UTC0</accession>
<feature type="compositionally biased region" description="Low complexity" evidence="1">
    <location>
        <begin position="355"/>
        <end position="369"/>
    </location>
</feature>
<gene>
    <name evidence="2" type="ORF">CPE01_16670</name>
</gene>
<dbReference type="RefSeq" id="WP_146806193.1">
    <property type="nucleotide sequence ID" value="NZ_BJUA01000007.1"/>
</dbReference>
<reference evidence="2 3" key="1">
    <citation type="submission" date="2019-07" db="EMBL/GenBank/DDBJ databases">
        <title>Whole genome shotgun sequence of Cellulomonas persica NBRC 101101.</title>
        <authorList>
            <person name="Hosoyama A."/>
            <person name="Uohara A."/>
            <person name="Ohji S."/>
            <person name="Ichikawa N."/>
        </authorList>
    </citation>
    <scope>NUCLEOTIDE SEQUENCE [LARGE SCALE GENOMIC DNA]</scope>
    <source>
        <strain evidence="2 3">NBRC 101101</strain>
    </source>
</reference>
<evidence type="ECO:0000313" key="2">
    <source>
        <dbReference type="EMBL" id="GEK17934.1"/>
    </source>
</evidence>
<dbReference type="Proteomes" id="UP000321386">
    <property type="component" value="Unassembled WGS sequence"/>
</dbReference>
<evidence type="ECO:0000313" key="3">
    <source>
        <dbReference type="Proteomes" id="UP000321386"/>
    </source>
</evidence>
<keyword evidence="3" id="KW-1185">Reference proteome</keyword>
<dbReference type="EMBL" id="BJUA01000007">
    <property type="protein sequence ID" value="GEK17934.1"/>
    <property type="molecule type" value="Genomic_DNA"/>
</dbReference>
<sequence>MTAGSGRATRVVVGRALTAGALALGAVALPATVPTHLPASSAAADDDVVIDVTIPEPEAVAVTDAQLRWGLNREVGGGAFYGGCNFLSAGKAGSTGGSRPWTAQDGLYAARAGDVRIEKPGADGTPVLASWDTRCLDASGEPVSVGSVESTSGNQVVVEGGAGSVDLTAGTASVRWTGSFTAVLYGGMTYWTASDPVLEVADGTGTLTATLSGFGADRDEPGRWVALTPRTATLAVLTDVEITQDGLVVVPEFRGVAVKAPAGAAPQVARDTDSEPYWGSFPQDFVDFQGEVGQAPYWYTSGSARDRAKPATALVVSLDASRPVTPPADDDDQTGGGTPSPGATPQQPRNEVKNRPATTRTGPVRPTTTSADGDLAAVAPQIPTGSGAQALVAQPAAPAPAAGGGVLAGLADDPLALGALGAIGLAAAAGVVGLRQGWVVLPWVR</sequence>
<dbReference type="AlphaFoldDB" id="A0A510UTC0"/>
<proteinExistence type="predicted"/>
<organism evidence="2 3">
    <name type="scientific">Cellulomonas persica</name>
    <dbReference type="NCBI Taxonomy" id="76861"/>
    <lineage>
        <taxon>Bacteria</taxon>
        <taxon>Bacillati</taxon>
        <taxon>Actinomycetota</taxon>
        <taxon>Actinomycetes</taxon>
        <taxon>Micrococcales</taxon>
        <taxon>Cellulomonadaceae</taxon>
        <taxon>Cellulomonas</taxon>
    </lineage>
</organism>
<protein>
    <recommendedName>
        <fullName evidence="4">Htaa domain-containing protein</fullName>
    </recommendedName>
</protein>
<name>A0A510UTC0_9CELL</name>